<dbReference type="WBParaSite" id="TMUE_0000000884.1">
    <property type="protein sequence ID" value="TMUE_0000000884.1"/>
    <property type="gene ID" value="WBGene00296807"/>
</dbReference>
<protein>
    <submittedName>
        <fullName evidence="3">WAP domain-containing protein</fullName>
    </submittedName>
</protein>
<dbReference type="InterPro" id="IPR036645">
    <property type="entry name" value="Elafin-like_sf"/>
</dbReference>
<dbReference type="InterPro" id="IPR008197">
    <property type="entry name" value="WAP_dom"/>
</dbReference>
<organism evidence="2 3">
    <name type="scientific">Trichuris muris</name>
    <name type="common">Mouse whipworm</name>
    <dbReference type="NCBI Taxonomy" id="70415"/>
    <lineage>
        <taxon>Eukaryota</taxon>
        <taxon>Metazoa</taxon>
        <taxon>Ecdysozoa</taxon>
        <taxon>Nematoda</taxon>
        <taxon>Enoplea</taxon>
        <taxon>Dorylaimia</taxon>
        <taxon>Trichinellida</taxon>
        <taxon>Trichuridae</taxon>
        <taxon>Trichuris</taxon>
    </lineage>
</organism>
<evidence type="ECO:0000313" key="2">
    <source>
        <dbReference type="Proteomes" id="UP000046395"/>
    </source>
</evidence>
<evidence type="ECO:0000313" key="3">
    <source>
        <dbReference type="WBParaSite" id="TMUE_0000000884.1"/>
    </source>
</evidence>
<sequence length="116" mass="12688">MGWCCPSSPRYGAAVLGHCPTCGGLSALPAHGCPDGSPPNGYCLNGHCPFNYNCIHGVCCKVRRYVQISSRGCPKVYGPIYSQYDRCQTDQDCRYGKICCKTNSGRRCIYPLNLLL</sequence>
<dbReference type="SUPFAM" id="SSF57256">
    <property type="entry name" value="Elafin-like"/>
    <property type="match status" value="1"/>
</dbReference>
<dbReference type="Pfam" id="PF00095">
    <property type="entry name" value="WAP"/>
    <property type="match status" value="1"/>
</dbReference>
<evidence type="ECO:0000259" key="1">
    <source>
        <dbReference type="Pfam" id="PF00095"/>
    </source>
</evidence>
<feature type="domain" description="WAP" evidence="1">
    <location>
        <begin position="72"/>
        <end position="111"/>
    </location>
</feature>
<name>A0A5S6Q155_TRIMR</name>
<proteinExistence type="predicted"/>
<keyword evidence="2" id="KW-1185">Reference proteome</keyword>
<dbReference type="Gene3D" id="4.10.75.10">
    <property type="entry name" value="Elafin-like"/>
    <property type="match status" value="1"/>
</dbReference>
<reference evidence="3" key="1">
    <citation type="submission" date="2019-12" db="UniProtKB">
        <authorList>
            <consortium name="WormBaseParasite"/>
        </authorList>
    </citation>
    <scope>IDENTIFICATION</scope>
</reference>
<dbReference type="Proteomes" id="UP000046395">
    <property type="component" value="Unassembled WGS sequence"/>
</dbReference>
<dbReference type="AlphaFoldDB" id="A0A5S6Q155"/>
<dbReference type="GO" id="GO:0005576">
    <property type="term" value="C:extracellular region"/>
    <property type="evidence" value="ECO:0007669"/>
    <property type="project" value="InterPro"/>
</dbReference>
<accession>A0A5S6Q155</accession>
<dbReference type="GO" id="GO:0030414">
    <property type="term" value="F:peptidase inhibitor activity"/>
    <property type="evidence" value="ECO:0007669"/>
    <property type="project" value="InterPro"/>
</dbReference>